<keyword evidence="3" id="KW-1185">Reference proteome</keyword>
<dbReference type="SUPFAM" id="SSF52833">
    <property type="entry name" value="Thioredoxin-like"/>
    <property type="match status" value="1"/>
</dbReference>
<accession>A0A017HDF0</accession>
<feature type="signal peptide" evidence="1">
    <location>
        <begin position="1"/>
        <end position="20"/>
    </location>
</feature>
<organism evidence="2 3">
    <name type="scientific">Limimaricola hongkongensis DSM 17492</name>
    <dbReference type="NCBI Taxonomy" id="1122180"/>
    <lineage>
        <taxon>Bacteria</taxon>
        <taxon>Pseudomonadati</taxon>
        <taxon>Pseudomonadota</taxon>
        <taxon>Alphaproteobacteria</taxon>
        <taxon>Rhodobacterales</taxon>
        <taxon>Paracoccaceae</taxon>
        <taxon>Limimaricola</taxon>
    </lineage>
</organism>
<dbReference type="RefSeq" id="WP_017928101.1">
    <property type="nucleotide sequence ID" value="NZ_KB822997.1"/>
</dbReference>
<dbReference type="STRING" id="1122180.Lokhon_00953"/>
<proteinExistence type="predicted"/>
<dbReference type="Proteomes" id="UP000025047">
    <property type="component" value="Unassembled WGS sequence"/>
</dbReference>
<reference evidence="2 3" key="1">
    <citation type="submission" date="2013-03" db="EMBL/GenBank/DDBJ databases">
        <authorList>
            <person name="Fiebig A."/>
            <person name="Goeker M."/>
            <person name="Klenk H.-P.P."/>
        </authorList>
    </citation>
    <scope>NUCLEOTIDE SEQUENCE [LARGE SCALE GENOMIC DNA]</scope>
    <source>
        <strain evidence="2 3">DSM 17492</strain>
    </source>
</reference>
<feature type="chain" id="PRO_5001495821" evidence="1">
    <location>
        <begin position="21"/>
        <end position="127"/>
    </location>
</feature>
<keyword evidence="1" id="KW-0732">Signal</keyword>
<name>A0A017HDF0_9RHOB</name>
<gene>
    <name evidence="2" type="ORF">Lokhon_00953</name>
</gene>
<comment type="caution">
    <text evidence="2">The sequence shown here is derived from an EMBL/GenBank/DDBJ whole genome shotgun (WGS) entry which is preliminary data.</text>
</comment>
<dbReference type="Gene3D" id="3.40.30.10">
    <property type="entry name" value="Glutaredoxin"/>
    <property type="match status" value="1"/>
</dbReference>
<dbReference type="PATRIC" id="fig|1122180.6.peg.947"/>
<evidence type="ECO:0000256" key="1">
    <source>
        <dbReference type="SAM" id="SignalP"/>
    </source>
</evidence>
<protein>
    <submittedName>
        <fullName evidence="2">Regulatory protein SoxS</fullName>
    </submittedName>
</protein>
<sequence length="127" mass="13863">MSRVAAICLCLFMAVQPGVAAAALELVMVEQVGCPWCARWNDEIGPIYPRTDEGEAAPLRRIDIGELPGGMELDGKVVFTPTFLLVDDGRELGRIEGYPGEDFFWALLARLLGETLGATLVPQDRSR</sequence>
<dbReference type="AlphaFoldDB" id="A0A017HDF0"/>
<dbReference type="InterPro" id="IPR036249">
    <property type="entry name" value="Thioredoxin-like_sf"/>
</dbReference>
<dbReference type="EMBL" id="APGJ01000004">
    <property type="protein sequence ID" value="EYD72163.1"/>
    <property type="molecule type" value="Genomic_DNA"/>
</dbReference>
<evidence type="ECO:0000313" key="3">
    <source>
        <dbReference type="Proteomes" id="UP000025047"/>
    </source>
</evidence>
<evidence type="ECO:0000313" key="2">
    <source>
        <dbReference type="EMBL" id="EYD72163.1"/>
    </source>
</evidence>
<dbReference type="HOGENOM" id="CLU_137861_1_0_5"/>
<dbReference type="eggNOG" id="COG0526">
    <property type="taxonomic scope" value="Bacteria"/>
</dbReference>